<organism evidence="1 2">
    <name type="scientific">Photobacterium carnosum</name>
    <dbReference type="NCBI Taxonomy" id="2023717"/>
    <lineage>
        <taxon>Bacteria</taxon>
        <taxon>Pseudomonadati</taxon>
        <taxon>Pseudomonadota</taxon>
        <taxon>Gammaproteobacteria</taxon>
        <taxon>Vibrionales</taxon>
        <taxon>Vibrionaceae</taxon>
        <taxon>Photobacterium</taxon>
    </lineage>
</organism>
<accession>A0A2N4UQ28</accession>
<dbReference type="AlphaFoldDB" id="A0A2N4UQ28"/>
<dbReference type="InterPro" id="IPR002817">
    <property type="entry name" value="ThiC/BzaA/B"/>
</dbReference>
<keyword evidence="2" id="KW-1185">Reference proteome</keyword>
<dbReference type="Proteomes" id="UP000234420">
    <property type="component" value="Unassembled WGS sequence"/>
</dbReference>
<comment type="caution">
    <text evidence="1">The sequence shown here is derived from an EMBL/GenBank/DDBJ whole genome shotgun (WGS) entry which is preliminary data.</text>
</comment>
<dbReference type="GO" id="GO:0005829">
    <property type="term" value="C:cytosol"/>
    <property type="evidence" value="ECO:0007669"/>
    <property type="project" value="TreeGrafter"/>
</dbReference>
<sequence length="97" mass="11093">MGFFGKINLGFDPQAVRDYHDQTLPQESGKVTHFCLMCRPQFCSMKISQEVRDYTKTLSSVDITVSDNPRVGMEQKSVKFRARGSEFYHPAKRGLTN</sequence>
<protein>
    <recommendedName>
        <fullName evidence="3">Phosphomethylpyrimidine synthase ThiC</fullName>
    </recommendedName>
</protein>
<dbReference type="EMBL" id="NPIB01000019">
    <property type="protein sequence ID" value="PLC57127.1"/>
    <property type="molecule type" value="Genomic_DNA"/>
</dbReference>
<name>A0A2N4UQ28_9GAMM</name>
<dbReference type="GO" id="GO:0009228">
    <property type="term" value="P:thiamine biosynthetic process"/>
    <property type="evidence" value="ECO:0007669"/>
    <property type="project" value="InterPro"/>
</dbReference>
<proteinExistence type="predicted"/>
<evidence type="ECO:0000313" key="2">
    <source>
        <dbReference type="Proteomes" id="UP000234420"/>
    </source>
</evidence>
<reference evidence="1 2" key="1">
    <citation type="journal article" date="2018" name="Syst. Appl. Microbiol.">
        <title>Photobacterium carnosum sp. nov., isolated from spoiled modified atmosphere packaged poultry meat.</title>
        <authorList>
            <person name="Hilgarth M."/>
            <person name="Fuertes S."/>
            <person name="Ehrmann M."/>
            <person name="Vogel R.F."/>
        </authorList>
    </citation>
    <scope>NUCLEOTIDE SEQUENCE [LARGE SCALE GENOMIC DNA]</scope>
    <source>
        <strain evidence="1 2">TMW 2.2021</strain>
    </source>
</reference>
<dbReference type="PANTHER" id="PTHR30557">
    <property type="entry name" value="THIAMINE BIOSYNTHESIS PROTEIN THIC"/>
    <property type="match status" value="1"/>
</dbReference>
<dbReference type="GO" id="GO:0051536">
    <property type="term" value="F:iron-sulfur cluster binding"/>
    <property type="evidence" value="ECO:0007669"/>
    <property type="project" value="InterPro"/>
</dbReference>
<dbReference type="PANTHER" id="PTHR30557:SF1">
    <property type="entry name" value="PHOSPHOMETHYLPYRIMIDINE SYNTHASE, CHLOROPLASTIC"/>
    <property type="match status" value="1"/>
</dbReference>
<gene>
    <name evidence="1" type="ORF">CIK00_14325</name>
</gene>
<evidence type="ECO:0008006" key="3">
    <source>
        <dbReference type="Google" id="ProtNLM"/>
    </source>
</evidence>
<evidence type="ECO:0000313" key="1">
    <source>
        <dbReference type="EMBL" id="PLC57127.1"/>
    </source>
</evidence>